<dbReference type="InterPro" id="IPR013968">
    <property type="entry name" value="PKS_KR"/>
</dbReference>
<dbReference type="InterPro" id="IPR036736">
    <property type="entry name" value="ACP-like_sf"/>
</dbReference>
<dbReference type="HOGENOM" id="CLU_1524883_0_0_1"/>
<dbReference type="RefSeq" id="XP_014550714.1">
    <property type="nucleotide sequence ID" value="XM_014695228.1"/>
</dbReference>
<evidence type="ECO:0000259" key="1">
    <source>
        <dbReference type="Pfam" id="PF08659"/>
    </source>
</evidence>
<dbReference type="SUPFAM" id="SSF47336">
    <property type="entry name" value="ACP-like"/>
    <property type="match status" value="1"/>
</dbReference>
<organism evidence="2 3">
    <name type="scientific">Bipolaris victoriae (strain FI3)</name>
    <name type="common">Victoria blight of oats agent</name>
    <name type="synonym">Cochliobolus victoriae</name>
    <dbReference type="NCBI Taxonomy" id="930091"/>
    <lineage>
        <taxon>Eukaryota</taxon>
        <taxon>Fungi</taxon>
        <taxon>Dikarya</taxon>
        <taxon>Ascomycota</taxon>
        <taxon>Pezizomycotina</taxon>
        <taxon>Dothideomycetes</taxon>
        <taxon>Pleosporomycetidae</taxon>
        <taxon>Pleosporales</taxon>
        <taxon>Pleosporineae</taxon>
        <taxon>Pleosporaceae</taxon>
        <taxon>Bipolaris</taxon>
    </lineage>
</organism>
<keyword evidence="3" id="KW-1185">Reference proteome</keyword>
<dbReference type="EMBL" id="KI968862">
    <property type="protein sequence ID" value="EUN21140.1"/>
    <property type="molecule type" value="Genomic_DNA"/>
</dbReference>
<reference evidence="2 3" key="1">
    <citation type="journal article" date="2013" name="PLoS Genet.">
        <title>Comparative genome structure, secondary metabolite, and effector coding capacity across Cochliobolus pathogens.</title>
        <authorList>
            <person name="Condon B.J."/>
            <person name="Leng Y."/>
            <person name="Wu D."/>
            <person name="Bushley K.E."/>
            <person name="Ohm R.A."/>
            <person name="Otillar R."/>
            <person name="Martin J."/>
            <person name="Schackwitz W."/>
            <person name="Grimwood J."/>
            <person name="MohdZainudin N."/>
            <person name="Xue C."/>
            <person name="Wang R."/>
            <person name="Manning V.A."/>
            <person name="Dhillon B."/>
            <person name="Tu Z.J."/>
            <person name="Steffenson B.J."/>
            <person name="Salamov A."/>
            <person name="Sun H."/>
            <person name="Lowry S."/>
            <person name="LaButti K."/>
            <person name="Han J."/>
            <person name="Copeland A."/>
            <person name="Lindquist E."/>
            <person name="Barry K."/>
            <person name="Schmutz J."/>
            <person name="Baker S.E."/>
            <person name="Ciuffetti L.M."/>
            <person name="Grigoriev I.V."/>
            <person name="Zhong S."/>
            <person name="Turgeon B.G."/>
        </authorList>
    </citation>
    <scope>NUCLEOTIDE SEQUENCE [LARGE SCALE GENOMIC DNA]</scope>
    <source>
        <strain evidence="2 3">FI3</strain>
    </source>
</reference>
<feature type="domain" description="Ketoreductase (KR)" evidence="1">
    <location>
        <begin position="1"/>
        <end position="38"/>
    </location>
</feature>
<protein>
    <recommendedName>
        <fullName evidence="1">Ketoreductase (KR) domain-containing protein</fullName>
    </recommendedName>
</protein>
<evidence type="ECO:0000313" key="2">
    <source>
        <dbReference type="EMBL" id="EUN21140.1"/>
    </source>
</evidence>
<sequence length="176" mass="19693">MLSSKTSIFGTHGQSAYSAANHYMPSLATFSVQKQDTALPFGDFLYHDWIGKQRDEDSRLSGYLQQERAQEEGNIQEQADEKIKVGVELAAIQDPKEGLAILMKSCTHALGNMLQFDPAQMNAGMTIDEHGADSLVSVHIRNWFLKQLGVDMQILRLKRCTVFSFVPVLCASRTRK</sequence>
<gene>
    <name evidence="2" type="ORF">COCVIDRAFT_31632</name>
</gene>
<dbReference type="Proteomes" id="UP000054337">
    <property type="component" value="Unassembled WGS sequence"/>
</dbReference>
<name>W7E564_BIPV3</name>
<proteinExistence type="predicted"/>
<dbReference type="Pfam" id="PF08659">
    <property type="entry name" value="KR"/>
    <property type="match status" value="1"/>
</dbReference>
<dbReference type="GeneID" id="26254835"/>
<evidence type="ECO:0000313" key="3">
    <source>
        <dbReference type="Proteomes" id="UP000054337"/>
    </source>
</evidence>
<dbReference type="AlphaFoldDB" id="W7E564"/>
<accession>W7E564</accession>